<evidence type="ECO:0000313" key="1">
    <source>
        <dbReference type="EMBL" id="VDN29307.1"/>
    </source>
</evidence>
<dbReference type="EMBL" id="UYRU01078592">
    <property type="protein sequence ID" value="VDN29307.1"/>
    <property type="molecule type" value="Genomic_DNA"/>
</dbReference>
<keyword evidence="2" id="KW-1185">Reference proteome</keyword>
<gene>
    <name evidence="1" type="ORF">DILT_LOCUS15344</name>
</gene>
<name>A0A3P7N3Q7_DIBLA</name>
<accession>A0A3P7N3Q7</accession>
<protein>
    <submittedName>
        <fullName evidence="1">Uncharacterized protein</fullName>
    </submittedName>
</protein>
<dbReference type="Proteomes" id="UP000281553">
    <property type="component" value="Unassembled WGS sequence"/>
</dbReference>
<dbReference type="AlphaFoldDB" id="A0A3P7N3Q7"/>
<organism evidence="1 2">
    <name type="scientific">Dibothriocephalus latus</name>
    <name type="common">Fish tapeworm</name>
    <name type="synonym">Diphyllobothrium latum</name>
    <dbReference type="NCBI Taxonomy" id="60516"/>
    <lineage>
        <taxon>Eukaryota</taxon>
        <taxon>Metazoa</taxon>
        <taxon>Spiralia</taxon>
        <taxon>Lophotrochozoa</taxon>
        <taxon>Platyhelminthes</taxon>
        <taxon>Cestoda</taxon>
        <taxon>Eucestoda</taxon>
        <taxon>Diphyllobothriidea</taxon>
        <taxon>Diphyllobothriidae</taxon>
        <taxon>Dibothriocephalus</taxon>
    </lineage>
</organism>
<proteinExistence type="predicted"/>
<sequence>MMQLIRQDVYDCQVPSEWASTIYDLALMLSTQFKLDLRPVVTSNLLNRKNAQSGTAAHLPLIEDAALFEFYQNKYTPMNILRYVQIKKVGAKQSKQSNGVFFITTTILILL</sequence>
<evidence type="ECO:0000313" key="2">
    <source>
        <dbReference type="Proteomes" id="UP000281553"/>
    </source>
</evidence>
<reference evidence="1 2" key="1">
    <citation type="submission" date="2018-11" db="EMBL/GenBank/DDBJ databases">
        <authorList>
            <consortium name="Pathogen Informatics"/>
        </authorList>
    </citation>
    <scope>NUCLEOTIDE SEQUENCE [LARGE SCALE GENOMIC DNA]</scope>
</reference>